<proteinExistence type="predicted"/>
<dbReference type="RefSeq" id="WP_065281595.1">
    <property type="nucleotide sequence ID" value="NZ_CP016286.1"/>
</dbReference>
<dbReference type="SUPFAM" id="SSF49303">
    <property type="entry name" value="beta-Galactosidase/glucuronidase domain"/>
    <property type="match status" value="2"/>
</dbReference>
<evidence type="ECO:0000313" key="6">
    <source>
        <dbReference type="EMBL" id="ANP87604.1"/>
    </source>
</evidence>
<dbReference type="AlphaFoldDB" id="A0A1B1CD15"/>
<keyword evidence="4" id="KW-0326">Glycosidase</keyword>
<accession>A0A1B1CD15</accession>
<dbReference type="InterPro" id="IPR050887">
    <property type="entry name" value="Beta-mannosidase_GH2"/>
</dbReference>
<evidence type="ECO:0000256" key="1">
    <source>
        <dbReference type="ARBA" id="ARBA00000829"/>
    </source>
</evidence>
<feature type="domain" description="Beta-mannosidase-like galactose-binding" evidence="5">
    <location>
        <begin position="40"/>
        <end position="184"/>
    </location>
</feature>
<name>A0A1B1CD15_RHILE</name>
<dbReference type="InterPro" id="IPR013783">
    <property type="entry name" value="Ig-like_fold"/>
</dbReference>
<keyword evidence="3" id="KW-0378">Hydrolase</keyword>
<dbReference type="EC" id="3.2.1.25" evidence="2"/>
<dbReference type="EMBL" id="CP016286">
    <property type="protein sequence ID" value="ANP87604.1"/>
    <property type="molecule type" value="Genomic_DNA"/>
</dbReference>
<dbReference type="Gene3D" id="2.60.40.10">
    <property type="entry name" value="Immunoglobulins"/>
    <property type="match status" value="1"/>
</dbReference>
<dbReference type="Pfam" id="PF22666">
    <property type="entry name" value="Glyco_hydro_2_N2"/>
    <property type="match status" value="1"/>
</dbReference>
<dbReference type="OrthoDB" id="9758603at2"/>
<dbReference type="InterPro" id="IPR008979">
    <property type="entry name" value="Galactose-bd-like_sf"/>
</dbReference>
<dbReference type="GO" id="GO:0004567">
    <property type="term" value="F:beta-mannosidase activity"/>
    <property type="evidence" value="ECO:0007669"/>
    <property type="project" value="UniProtKB-EC"/>
</dbReference>
<protein>
    <recommendedName>
        <fullName evidence="2">beta-mannosidase</fullName>
        <ecNumber evidence="2">3.2.1.25</ecNumber>
    </recommendedName>
</protein>
<evidence type="ECO:0000256" key="2">
    <source>
        <dbReference type="ARBA" id="ARBA00012754"/>
    </source>
</evidence>
<dbReference type="SUPFAM" id="SSF49785">
    <property type="entry name" value="Galactose-binding domain-like"/>
    <property type="match status" value="1"/>
</dbReference>
<dbReference type="InterPro" id="IPR054593">
    <property type="entry name" value="Beta-mannosidase-like_N2"/>
</dbReference>
<evidence type="ECO:0000256" key="3">
    <source>
        <dbReference type="ARBA" id="ARBA00022801"/>
    </source>
</evidence>
<dbReference type="GO" id="GO:0006516">
    <property type="term" value="P:glycoprotein catabolic process"/>
    <property type="evidence" value="ECO:0007669"/>
    <property type="project" value="TreeGrafter"/>
</dbReference>
<organism evidence="6 7">
    <name type="scientific">Rhizobium leguminosarum</name>
    <dbReference type="NCBI Taxonomy" id="384"/>
    <lineage>
        <taxon>Bacteria</taxon>
        <taxon>Pseudomonadati</taxon>
        <taxon>Pseudomonadota</taxon>
        <taxon>Alphaproteobacteria</taxon>
        <taxon>Hyphomicrobiales</taxon>
        <taxon>Rhizobiaceae</taxon>
        <taxon>Rhizobium/Agrobacterium group</taxon>
        <taxon>Rhizobium</taxon>
    </lineage>
</organism>
<dbReference type="InterPro" id="IPR036156">
    <property type="entry name" value="Beta-gal/glucu_dom_sf"/>
</dbReference>
<dbReference type="PANTHER" id="PTHR43730:SF1">
    <property type="entry name" value="BETA-MANNOSIDASE"/>
    <property type="match status" value="1"/>
</dbReference>
<dbReference type="InterPro" id="IPR017853">
    <property type="entry name" value="GH"/>
</dbReference>
<evidence type="ECO:0000256" key="4">
    <source>
        <dbReference type="ARBA" id="ARBA00023295"/>
    </source>
</evidence>
<comment type="catalytic activity">
    <reaction evidence="1">
        <text>Hydrolysis of terminal, non-reducing beta-D-mannose residues in beta-D-mannosides.</text>
        <dbReference type="EC" id="3.2.1.25"/>
    </reaction>
</comment>
<dbReference type="Gene3D" id="3.20.20.80">
    <property type="entry name" value="Glycosidases"/>
    <property type="match status" value="1"/>
</dbReference>
<dbReference type="SUPFAM" id="SSF51445">
    <property type="entry name" value="(Trans)glycosidases"/>
    <property type="match status" value="1"/>
</dbReference>
<dbReference type="Gene3D" id="2.60.120.260">
    <property type="entry name" value="Galactose-binding domain-like"/>
    <property type="match status" value="1"/>
</dbReference>
<evidence type="ECO:0000259" key="5">
    <source>
        <dbReference type="Pfam" id="PF22666"/>
    </source>
</evidence>
<gene>
    <name evidence="6" type="ORF">BA011_18980</name>
</gene>
<dbReference type="Proteomes" id="UP000092691">
    <property type="component" value="Chromosome"/>
</dbReference>
<sequence length="826" mass="90698">MRGRLASIGAAESLLSEGWNLILTEPGACAVPHDIPLSAQFIPAPVPGTVAAALEKAGLFDRENPEPLNTRDAWYLCRLFDAEPGDAILRFAGLATLCHVFLNGQEILFSESMFTAHEIPVTLSGGDELALCFRALGPRLSEPGPRARWRPQMITPPGLKNFRTTLLGHMPGWCPDIHAVGPWRPISMVQRHPVSIDNVSIRAVLEESGVGRLSVSLHSNAEDPAMLLRCGGMEQPFEKVGDSHYSAILKLSDIEAWWPHTHGAPRLYALTLVSDGVEYPLGRSGFRRVDVDRGADGDDFALLVNGERIFCRGAVWTTADIARLPGGRADYEPFLRLAAAAGMNMIRIGGTMAYETPDFFALCDELGLLVWQDFMFANFDYPRNDKAFLGHVHAEVEEFLHGVQASPSLAVLCGGSEIHQQAAMLGLPAEFWSGPVTDEIIPAVVARMRPDVPYVPNSPYGGAMPFSPNAGIAHYYGVGAYMRPIADARRADVRFASESLAFAHVPQQRTLQRHLDVPAVHSPLWKARVPRDRSASWDFEDVRDFYLQLLYGFDPAELRREDPERYLDFSRAVTGEVIEETFAEWRRKGSACNGALVWTLQDLLPGPGWGVVDSTGEPKPVWYAMRRAFRPVQVAFTDEGTNGLDVHVVNETDAALDVELDVVCLRGGKQQVVSGSRAFKLAARDTERLACTALFGAFFDTTYAFRFGPPAHDASVARLRSLADGTILAESFHFPCGRGKALHDAGIEASFTRDGDDWFVDLRTDRLAQSVHIDVEGYRADDDWFHVAPGAMRRVTLHALSGVESDIPPAGEIRSLGSSHRVAIEG</sequence>
<dbReference type="PANTHER" id="PTHR43730">
    <property type="entry name" value="BETA-MANNOSIDASE"/>
    <property type="match status" value="1"/>
</dbReference>
<reference evidence="6 7" key="1">
    <citation type="submission" date="2016-06" db="EMBL/GenBank/DDBJ databases">
        <title>Microsymbionts genomes from the relict species Vavilovia formosa.</title>
        <authorList>
            <person name="Chirak E."/>
            <person name="Kimeklis A."/>
            <person name="Andronov E."/>
        </authorList>
    </citation>
    <scope>NUCLEOTIDE SEQUENCE [LARGE SCALE GENOMIC DNA]</scope>
    <source>
        <strain evidence="6 7">Vaf10</strain>
    </source>
</reference>
<evidence type="ECO:0000313" key="7">
    <source>
        <dbReference type="Proteomes" id="UP000092691"/>
    </source>
</evidence>